<keyword evidence="2" id="KW-0808">Transferase</keyword>
<evidence type="ECO:0000313" key="5">
    <source>
        <dbReference type="EMBL" id="PWV64470.1"/>
    </source>
</evidence>
<protein>
    <recommendedName>
        <fullName evidence="4">Glycosyl transferase family 1 domain-containing protein</fullName>
    </recommendedName>
</protein>
<dbReference type="PANTHER" id="PTHR12526">
    <property type="entry name" value="GLYCOSYLTRANSFERASE"/>
    <property type="match status" value="1"/>
</dbReference>
<reference evidence="5 6" key="1">
    <citation type="submission" date="2018-05" db="EMBL/GenBank/DDBJ databases">
        <title>Genomic Encyclopedia of Type Strains, Phase IV (KMG-IV): sequencing the most valuable type-strain genomes for metagenomic binning, comparative biology and taxonomic classification.</title>
        <authorList>
            <person name="Goeker M."/>
        </authorList>
    </citation>
    <scope>NUCLEOTIDE SEQUENCE [LARGE SCALE GENOMIC DNA]</scope>
    <source>
        <strain evidence="5 6">DSM 23606</strain>
    </source>
</reference>
<evidence type="ECO:0000256" key="2">
    <source>
        <dbReference type="ARBA" id="ARBA00022679"/>
    </source>
</evidence>
<dbReference type="InterPro" id="IPR027417">
    <property type="entry name" value="P-loop_NTPase"/>
</dbReference>
<dbReference type="Gene3D" id="3.40.50.2000">
    <property type="entry name" value="Glycogen Phosphorylase B"/>
    <property type="match status" value="2"/>
</dbReference>
<gene>
    <name evidence="5" type="ORF">C7443_102119</name>
</gene>
<dbReference type="GO" id="GO:0016757">
    <property type="term" value="F:glycosyltransferase activity"/>
    <property type="evidence" value="ECO:0007669"/>
    <property type="project" value="UniProtKB-KW"/>
</dbReference>
<name>A0A317MXU6_9GAMM</name>
<keyword evidence="6" id="KW-1185">Reference proteome</keyword>
<dbReference type="PANTHER" id="PTHR12526:SF629">
    <property type="entry name" value="TEICHURONIC ACID BIOSYNTHESIS GLYCOSYLTRANSFERASE TUAH-RELATED"/>
    <property type="match status" value="1"/>
</dbReference>
<dbReference type="GO" id="GO:1901135">
    <property type="term" value="P:carbohydrate derivative metabolic process"/>
    <property type="evidence" value="ECO:0007669"/>
    <property type="project" value="UniProtKB-ARBA"/>
</dbReference>
<proteinExistence type="predicted"/>
<dbReference type="AlphaFoldDB" id="A0A317MXU6"/>
<dbReference type="Pfam" id="PF00534">
    <property type="entry name" value="Glycos_transf_1"/>
    <property type="match status" value="1"/>
</dbReference>
<dbReference type="RefSeq" id="WP_246004525.1">
    <property type="nucleotide sequence ID" value="NZ_QGTJ01000002.1"/>
</dbReference>
<dbReference type="SUPFAM" id="SSF53756">
    <property type="entry name" value="UDP-Glycosyltransferase/glycogen phosphorylase"/>
    <property type="match status" value="1"/>
</dbReference>
<dbReference type="Gene3D" id="3.40.50.300">
    <property type="entry name" value="P-loop containing nucleotide triphosphate hydrolases"/>
    <property type="match status" value="1"/>
</dbReference>
<dbReference type="Pfam" id="PF05045">
    <property type="entry name" value="RgpF"/>
    <property type="match status" value="1"/>
</dbReference>
<accession>A0A317MXU6</accession>
<organism evidence="5 6">
    <name type="scientific">Plasticicumulans acidivorans</name>
    <dbReference type="NCBI Taxonomy" id="886464"/>
    <lineage>
        <taxon>Bacteria</taxon>
        <taxon>Pseudomonadati</taxon>
        <taxon>Pseudomonadota</taxon>
        <taxon>Gammaproteobacteria</taxon>
        <taxon>Candidatus Competibacteraceae</taxon>
        <taxon>Plasticicumulans</taxon>
    </lineage>
</organism>
<keyword evidence="1" id="KW-0328">Glycosyltransferase</keyword>
<evidence type="ECO:0000256" key="1">
    <source>
        <dbReference type="ARBA" id="ARBA00022676"/>
    </source>
</evidence>
<dbReference type="Proteomes" id="UP000246569">
    <property type="component" value="Unassembled WGS sequence"/>
</dbReference>
<dbReference type="Pfam" id="PF13469">
    <property type="entry name" value="Sulfotransfer_3"/>
    <property type="match status" value="1"/>
</dbReference>
<feature type="coiled-coil region" evidence="3">
    <location>
        <begin position="400"/>
        <end position="427"/>
    </location>
</feature>
<comment type="caution">
    <text evidence="5">The sequence shown here is derived from an EMBL/GenBank/DDBJ whole genome shotgun (WGS) entry which is preliminary data.</text>
</comment>
<evidence type="ECO:0000313" key="6">
    <source>
        <dbReference type="Proteomes" id="UP000246569"/>
    </source>
</evidence>
<keyword evidence="3" id="KW-0175">Coiled coil</keyword>
<evidence type="ECO:0000259" key="4">
    <source>
        <dbReference type="Pfam" id="PF00534"/>
    </source>
</evidence>
<sequence>MNLENNNRVIVVLGMHRSGTSAIARSLKALGVSLGNELFSAGFDNPKGFWEDKNCLEINNKLLEHLGSDYDQLAANWPAIKNDTIIEELTNKAIRTITQNLEKSGGIWGFKDPRTCRLLQFWKNVFSSTPCDASYIITLRNPLSVAASLAKRNQISAEKSHYLWLQHTLPAVAMTKGSRRVVVDYDLLMKSPLLQLQRIASALDLPIPDEDAPATIDYINHFIDQDLRHTLYDDVSLEANAHVPLDAINLYNLLKKISTDAIDIDSNDVTSTIADIEKRIQSCTPAFSYINFLEDSCRNFQKTIGDLNELVKQQHNELDFLNSQAMAKLKDPNFVNGINSLSNGINSLSLSQENLAKELGTHSSELATLLTGVQNISSELSATFDPNYIDSALQKQLQWIESGQNKLNELEKNLYARERDLSDLQKLHEQLTHKCHELGKNKHDLEFKVSEIYASTSWFVTKPMRFASRLISRSKRFLPYRTQKARPAQTVFNELPADFDETTYLSLNPDVAKPGINPTMHYLTHGQYEGRAYIAPKPNIISVKEFDESKDTILIVSHDASRTGAPILTLNILQTMREKHNVVALLLGPGNLQEAFSESANEVIYSPEVRNCAPMAAPIVREICSRHKFSFAIINSIESRAVLRGLALQSVPTVSLFHEFASYTRPRDAFLEAFLWSTQVVFSTNLTLENALAECPSVDKEPIEVIPQGICNVPKEIASAEVIELEQKRIRNIVRPDSLAEDCIVILGVGTVQLRKGVDLFLDCASKIASLVGINRCRFVWLGAGYNPNDDVSYSVYLADQIQRAGLQDCVVFGGETSEIDIAYQLSDIFILSSRLDPLPHVAMEAMAHTLPIVCFDKTTGIADFLKENGLEDSCVAKYLDVSDLALKIKPMVESDSYRAEVGKNCREVTIRSFQMKDYVSKLEQLGQKAKSLHEQQEKDRTTIMESGLFNTDFSIPSYFGHVQEETAVSIYMRSWATGIRQRKPYPGFHPGMYLERHGVSCTGADPFADYLRNGHPKGPWRAQVIEAQKDSNDIKAPRCRCAVHIHAYYPDLVKDILQRLEINNIKPDLFISVSSEAAKASVTSMLHRYRGRIVDVVVVPNRGRDIGPMLTAFGSRLVEDYDYIGHFHTKKSLDAGDAEMAAQWNSFILENLLGGQQGGRMMDQILSVMHADTDIGIVFPDDPNVVGWGENKPYADKLAAQLGLIKLNDSFNFPVGTMFWTRSTAFKNFVELGLKWEDYPTEPVGYDGSVLHALERLFGLMFTDNKTSLAVTYVPGITR</sequence>
<dbReference type="InterPro" id="IPR007739">
    <property type="entry name" value="RgpF"/>
</dbReference>
<dbReference type="InterPro" id="IPR001296">
    <property type="entry name" value="Glyco_trans_1"/>
</dbReference>
<dbReference type="SUPFAM" id="SSF52540">
    <property type="entry name" value="P-loop containing nucleoside triphosphate hydrolases"/>
    <property type="match status" value="1"/>
</dbReference>
<dbReference type="EMBL" id="QGTJ01000002">
    <property type="protein sequence ID" value="PWV64470.1"/>
    <property type="molecule type" value="Genomic_DNA"/>
</dbReference>
<evidence type="ECO:0000256" key="3">
    <source>
        <dbReference type="SAM" id="Coils"/>
    </source>
</evidence>
<feature type="domain" description="Glycosyl transferase family 1" evidence="4">
    <location>
        <begin position="739"/>
        <end position="908"/>
    </location>
</feature>